<name>A0A2K9H6E2_9BACT</name>
<dbReference type="OrthoDB" id="1068381at2"/>
<dbReference type="GeneID" id="94028177"/>
<comment type="caution">
    <text evidence="1">The sequence shown here is derived from an EMBL/GenBank/DDBJ whole genome shotgun (WGS) entry which is preliminary data.</text>
</comment>
<dbReference type="AlphaFoldDB" id="A0A2K9H6E2"/>
<dbReference type="RefSeq" id="WP_089366995.1">
    <property type="nucleotide sequence ID" value="NZ_CP023863.1"/>
</dbReference>
<evidence type="ECO:0000313" key="1">
    <source>
        <dbReference type="EMBL" id="SNS06498.1"/>
    </source>
</evidence>
<accession>A0A2K9H6E2</accession>
<proteinExistence type="predicted"/>
<evidence type="ECO:0000313" key="2">
    <source>
        <dbReference type="Proteomes" id="UP000198427"/>
    </source>
</evidence>
<dbReference type="EMBL" id="FZNZ01000034">
    <property type="protein sequence ID" value="SNS06498.1"/>
    <property type="molecule type" value="Genomic_DNA"/>
</dbReference>
<protein>
    <submittedName>
        <fullName evidence="1">Uncharacterized protein</fullName>
    </submittedName>
</protein>
<gene>
    <name evidence="1" type="ORF">SAMN06265364_13451</name>
</gene>
<reference evidence="1 2" key="1">
    <citation type="submission" date="2017-06" db="EMBL/GenBank/DDBJ databases">
        <authorList>
            <person name="Varghese N."/>
            <person name="Submissions S."/>
        </authorList>
    </citation>
    <scope>NUCLEOTIDE SEQUENCE [LARGE SCALE GENOMIC DNA]</scope>
    <source>
        <strain evidence="1 2">DSM 26989</strain>
    </source>
</reference>
<sequence length="160" mass="17733">MTTEKLIKAIKDYECHALPISKNIFTGNNITAELIEKHCNRYGITCQEEQPLLIVNDSIVGSFGGYGWTGLMITDKTLYYKCTKDSFLSGLIAFSSKGILPLDQVQTIAIGNHDACFGTAYVGHQLVINNKIMGLLRMGGRIEFDDKAISQLNHIFKAAR</sequence>
<dbReference type="Proteomes" id="UP000198427">
    <property type="component" value="Unassembled WGS sequence"/>
</dbReference>
<dbReference type="KEGG" id="pje:CRM71_01820"/>
<organism evidence="1 2">
    <name type="scientific">Prevotella jejuni</name>
    <dbReference type="NCBI Taxonomy" id="1177574"/>
    <lineage>
        <taxon>Bacteria</taxon>
        <taxon>Pseudomonadati</taxon>
        <taxon>Bacteroidota</taxon>
        <taxon>Bacteroidia</taxon>
        <taxon>Bacteroidales</taxon>
        <taxon>Prevotellaceae</taxon>
        <taxon>Prevotella</taxon>
    </lineage>
</organism>
<keyword evidence="2" id="KW-1185">Reference proteome</keyword>